<dbReference type="Proteomes" id="UP000253769">
    <property type="component" value="Unassembled WGS sequence"/>
</dbReference>
<gene>
    <name evidence="2" type="ORF">DV711_10800</name>
</gene>
<name>A0A369WE08_9GAMM</name>
<evidence type="ECO:0000313" key="2">
    <source>
        <dbReference type="EMBL" id="RDE19379.1"/>
    </source>
</evidence>
<comment type="caution">
    <text evidence="2">The sequence shown here is derived from an EMBL/GenBank/DDBJ whole genome shotgun (WGS) entry which is preliminary data.</text>
</comment>
<keyword evidence="3" id="KW-1185">Reference proteome</keyword>
<evidence type="ECO:0000313" key="3">
    <source>
        <dbReference type="Proteomes" id="UP000253769"/>
    </source>
</evidence>
<evidence type="ECO:0000256" key="1">
    <source>
        <dbReference type="SAM" id="SignalP"/>
    </source>
</evidence>
<feature type="chain" id="PRO_5016653631" evidence="1">
    <location>
        <begin position="23"/>
        <end position="387"/>
    </location>
</feature>
<reference evidence="2 3" key="1">
    <citation type="submission" date="2018-07" db="EMBL/GenBank/DDBJ databases">
        <title>Motiliproteus coralliicola sp. nov., a bacterium isolated from Coral.</title>
        <authorList>
            <person name="Wang G."/>
        </authorList>
    </citation>
    <scope>NUCLEOTIDE SEQUENCE [LARGE SCALE GENOMIC DNA]</scope>
    <source>
        <strain evidence="2 3">C34</strain>
    </source>
</reference>
<dbReference type="AlphaFoldDB" id="A0A369WE08"/>
<dbReference type="EMBL" id="QQOH01000003">
    <property type="protein sequence ID" value="RDE19379.1"/>
    <property type="molecule type" value="Genomic_DNA"/>
</dbReference>
<feature type="signal peptide" evidence="1">
    <location>
        <begin position="1"/>
        <end position="22"/>
    </location>
</feature>
<accession>A0A369WE08</accession>
<sequence length="387" mass="43606">MMMKNIFSCVLISLLLISHSNAGELSSTRLDIKCDMSEMDGLEKAKYFKSLQEKSKHFALQTCKNMLANPYESIINDTKYLLKGTDSLVGADGKQFSYSASLFEEWIKAFDPDIFGGMRNIAYDFANYVPPNRDIVGGFKGLTVRTNDDCANGEVPTCSLSLEYRSNAAVNDYRFFTGTALSNQQSAACKRMGFSNCIEALHDLRKAIDPYRYFVVAAHTKSVINSLSILNKKWDEFSDNSRHQTFVDKWLTTEIYHDQFNGRDWATPPKYQYFLLHPGIVVDHFSAASSGEQTELGLSVEWVGINKWDGKIPLGISITSIYSDRSSGKQVGHGVMLHVDNDYSFGIVDRGDGDTSVFVNLNFFKWFGEKQDKYGAFKEKLGKFRGN</sequence>
<keyword evidence="1" id="KW-0732">Signal</keyword>
<proteinExistence type="predicted"/>
<protein>
    <submittedName>
        <fullName evidence="2">Uncharacterized protein</fullName>
    </submittedName>
</protein>
<organism evidence="2 3">
    <name type="scientific">Motiliproteus coralliicola</name>
    <dbReference type="NCBI Taxonomy" id="2283196"/>
    <lineage>
        <taxon>Bacteria</taxon>
        <taxon>Pseudomonadati</taxon>
        <taxon>Pseudomonadota</taxon>
        <taxon>Gammaproteobacteria</taxon>
        <taxon>Oceanospirillales</taxon>
        <taxon>Oceanospirillaceae</taxon>
        <taxon>Motiliproteus</taxon>
    </lineage>
</organism>